<dbReference type="InterPro" id="IPR050951">
    <property type="entry name" value="Retrovirus_Pol_polyprotein"/>
</dbReference>
<dbReference type="InterPro" id="IPR043128">
    <property type="entry name" value="Rev_trsase/Diguanyl_cyclase"/>
</dbReference>
<dbReference type="PANTHER" id="PTHR37984:SF5">
    <property type="entry name" value="PROTEIN NYNRIN-LIKE"/>
    <property type="match status" value="1"/>
</dbReference>
<feature type="domain" description="Integrase catalytic" evidence="6">
    <location>
        <begin position="706"/>
        <end position="870"/>
    </location>
</feature>
<evidence type="ECO:0000256" key="2">
    <source>
        <dbReference type="ARBA" id="ARBA00022695"/>
    </source>
</evidence>
<dbReference type="GO" id="GO:0004519">
    <property type="term" value="F:endonuclease activity"/>
    <property type="evidence" value="ECO:0007669"/>
    <property type="project" value="UniProtKB-KW"/>
</dbReference>
<evidence type="ECO:0000313" key="7">
    <source>
        <dbReference type="EnsemblProtists" id="Phyra74389"/>
    </source>
</evidence>
<evidence type="ECO:0000256" key="3">
    <source>
        <dbReference type="ARBA" id="ARBA00022722"/>
    </source>
</evidence>
<evidence type="ECO:0000256" key="4">
    <source>
        <dbReference type="ARBA" id="ARBA00022759"/>
    </source>
</evidence>
<evidence type="ECO:0000259" key="6">
    <source>
        <dbReference type="PROSITE" id="PS50994"/>
    </source>
</evidence>
<evidence type="ECO:0000256" key="5">
    <source>
        <dbReference type="SAM" id="MobiDB-lite"/>
    </source>
</evidence>
<dbReference type="GO" id="GO:0016779">
    <property type="term" value="F:nucleotidyltransferase activity"/>
    <property type="evidence" value="ECO:0007669"/>
    <property type="project" value="UniProtKB-KW"/>
</dbReference>
<dbReference type="PANTHER" id="PTHR37984">
    <property type="entry name" value="PROTEIN CBG26694"/>
    <property type="match status" value="1"/>
</dbReference>
<keyword evidence="3" id="KW-0540">Nuclease</keyword>
<dbReference type="GO" id="GO:0015074">
    <property type="term" value="P:DNA integration"/>
    <property type="evidence" value="ECO:0007669"/>
    <property type="project" value="InterPro"/>
</dbReference>
<evidence type="ECO:0000313" key="8">
    <source>
        <dbReference type="Proteomes" id="UP000005238"/>
    </source>
</evidence>
<dbReference type="HOGENOM" id="CLU_000384_15_1_1"/>
<dbReference type="FunFam" id="1.10.340.70:FF:000001">
    <property type="entry name" value="Retrovirus-related Pol polyprotein from transposon gypsy-like Protein"/>
    <property type="match status" value="1"/>
</dbReference>
<feature type="compositionally biased region" description="Basic residues" evidence="5">
    <location>
        <begin position="194"/>
        <end position="206"/>
    </location>
</feature>
<dbReference type="eggNOG" id="KOG0017">
    <property type="taxonomic scope" value="Eukaryota"/>
</dbReference>
<evidence type="ECO:0000256" key="1">
    <source>
        <dbReference type="ARBA" id="ARBA00022679"/>
    </source>
</evidence>
<reference evidence="8" key="1">
    <citation type="journal article" date="2006" name="Science">
        <title>Phytophthora genome sequences uncover evolutionary origins and mechanisms of pathogenesis.</title>
        <authorList>
            <person name="Tyler B.M."/>
            <person name="Tripathy S."/>
            <person name="Zhang X."/>
            <person name="Dehal P."/>
            <person name="Jiang R.H."/>
            <person name="Aerts A."/>
            <person name="Arredondo F.D."/>
            <person name="Baxter L."/>
            <person name="Bensasson D."/>
            <person name="Beynon J.L."/>
            <person name="Chapman J."/>
            <person name="Damasceno C.M."/>
            <person name="Dorrance A.E."/>
            <person name="Dou D."/>
            <person name="Dickerman A.W."/>
            <person name="Dubchak I.L."/>
            <person name="Garbelotto M."/>
            <person name="Gijzen M."/>
            <person name="Gordon S.G."/>
            <person name="Govers F."/>
            <person name="Grunwald N.J."/>
            <person name="Huang W."/>
            <person name="Ivors K.L."/>
            <person name="Jones R.W."/>
            <person name="Kamoun S."/>
            <person name="Krampis K."/>
            <person name="Lamour K.H."/>
            <person name="Lee M.K."/>
            <person name="McDonald W.H."/>
            <person name="Medina M."/>
            <person name="Meijer H.J."/>
            <person name="Nordberg E.K."/>
            <person name="Maclean D.J."/>
            <person name="Ospina-Giraldo M.D."/>
            <person name="Morris P.F."/>
            <person name="Phuntumart V."/>
            <person name="Putnam N.H."/>
            <person name="Rash S."/>
            <person name="Rose J.K."/>
            <person name="Sakihama Y."/>
            <person name="Salamov A.A."/>
            <person name="Savidor A."/>
            <person name="Scheuring C.F."/>
            <person name="Smith B.M."/>
            <person name="Sobral B.W."/>
            <person name="Terry A."/>
            <person name="Torto-Alalibo T.A."/>
            <person name="Win J."/>
            <person name="Xu Z."/>
            <person name="Zhang H."/>
            <person name="Grigoriev I.V."/>
            <person name="Rokhsar D.S."/>
            <person name="Boore J.L."/>
        </authorList>
    </citation>
    <scope>NUCLEOTIDE SEQUENCE [LARGE SCALE GENOMIC DNA]</scope>
    <source>
        <strain evidence="8">Pr102</strain>
    </source>
</reference>
<dbReference type="SUPFAM" id="SSF56672">
    <property type="entry name" value="DNA/RNA polymerases"/>
    <property type="match status" value="1"/>
</dbReference>
<dbReference type="InterPro" id="IPR021109">
    <property type="entry name" value="Peptidase_aspartic_dom_sf"/>
</dbReference>
<protein>
    <recommendedName>
        <fullName evidence="6">Integrase catalytic domain-containing protein</fullName>
    </recommendedName>
</protein>
<dbReference type="InterPro" id="IPR036397">
    <property type="entry name" value="RNaseH_sf"/>
</dbReference>
<dbReference type="Gene3D" id="3.30.70.270">
    <property type="match status" value="1"/>
</dbReference>
<dbReference type="Pfam" id="PF08284">
    <property type="entry name" value="RVP_2"/>
    <property type="match status" value="1"/>
</dbReference>
<feature type="region of interest" description="Disordered" evidence="5">
    <location>
        <begin position="71"/>
        <end position="90"/>
    </location>
</feature>
<dbReference type="InterPro" id="IPR012337">
    <property type="entry name" value="RNaseH-like_sf"/>
</dbReference>
<keyword evidence="4" id="KW-0255">Endonuclease</keyword>
<dbReference type="SUPFAM" id="SSF53098">
    <property type="entry name" value="Ribonuclease H-like"/>
    <property type="match status" value="1"/>
</dbReference>
<keyword evidence="8" id="KW-1185">Reference proteome</keyword>
<dbReference type="Proteomes" id="UP000005238">
    <property type="component" value="Unassembled WGS sequence"/>
</dbReference>
<dbReference type="InterPro" id="IPR043502">
    <property type="entry name" value="DNA/RNA_pol_sf"/>
</dbReference>
<proteinExistence type="predicted"/>
<accession>H3GFC0</accession>
<dbReference type="VEuPathDB" id="FungiDB:KRP22_6194"/>
<dbReference type="Gene3D" id="1.10.340.70">
    <property type="match status" value="1"/>
</dbReference>
<dbReference type="InParanoid" id="H3GFC0"/>
<dbReference type="Gene3D" id="3.10.10.10">
    <property type="entry name" value="HIV Type 1 Reverse Transcriptase, subunit A, domain 1"/>
    <property type="match status" value="1"/>
</dbReference>
<dbReference type="VEuPathDB" id="FungiDB:KRP22_2513"/>
<dbReference type="InterPro" id="IPR001584">
    <property type="entry name" value="Integrase_cat-core"/>
</dbReference>
<keyword evidence="1" id="KW-0808">Transferase</keyword>
<dbReference type="VEuPathDB" id="FungiDB:KRP23_5223"/>
<keyword evidence="2" id="KW-0548">Nucleotidyltransferase</keyword>
<keyword evidence="4" id="KW-0378">Hydrolase</keyword>
<sequence>MKIAAPSESQSHCKKQDDKPNLVILKKEFVDELIVLELDDKFDMVLGMPWLARHDPVIDWTKRTIVRFGSSSSATESDGPVGAAHAPRGACGPLLETARNAAVSGHPKRTPTTARVVGRRCEPNQQGLVQSDSERVFESVGKRRAGLHDEAVRDQAGLECVRPRVKPAGEYKEQLSTAGPGQEETRGAGLRTRSERRKREKLRKSRSGTETLQAVSAGQTQELETTVETLSVLTRTSIGLQYKKMRLDNPPTLASELMSLPVTSWKRFARELHDGRIEQICILSDVERMTREAEELNQLISEGADALSVKSKKERFDELGWDSLKASPFYKVLREYKDVLPDDIPAELPQDKGVQHEIDLVPGTNYCVTRQWPLPREQVKAIDAFFGSRCKAGQVRESKSPHSALTFRVKKPQGGWRIVHAYNKLNDATVPAQTPIPRKDVIIDSMTSSTIFSTRDLRDGFYQILMRESDIPLTAYVSNYAGKIRPLSQLLKKEAAWEWTADCEQAFEAVKQGLTETPILAVADQDRPFHVIEYKPGRSNVVADALPRRPDYAVQEADVNAVGVVRMTTPSSSLFDDVKAAYAHDADAKQLLEYFSTPSDKSRQKLAKHLRARVHRYRVHNGLLLYSAVDDNADRIVVPDDHELKLKITYEYHDAPTSGHPGREKTYLLLTRDFYWSHQYKWVRKYVRACEVCQRVKPAPNSQAPLQSLPTPSECWQSISMDFVFGLPQDNKRRTGIVVFVDRFSKMVHLAAVPAEMTAKQTACLFVDMVFRHHGMPLDIVSDRDSRFTARFWQEVFTLLGTQLSMSTTDHPQTDGQTECVNRVLVDTMKSYAHSFHQWSDCLPMAEFAINNSVHVSTGHTPFYVNAMRHPRVPSVLVSTTGVDTSNDNEHHAQAGPAANKEHELNQGTRQKLLSIDRS</sequence>
<dbReference type="Pfam" id="PF00665">
    <property type="entry name" value="rve"/>
    <property type="match status" value="1"/>
</dbReference>
<dbReference type="AlphaFoldDB" id="H3GFC0"/>
<dbReference type="GO" id="GO:0003676">
    <property type="term" value="F:nucleic acid binding"/>
    <property type="evidence" value="ECO:0007669"/>
    <property type="project" value="InterPro"/>
</dbReference>
<feature type="region of interest" description="Disordered" evidence="5">
    <location>
        <begin position="169"/>
        <end position="210"/>
    </location>
</feature>
<name>H3GFC0_PHYRM</name>
<dbReference type="Pfam" id="PF17921">
    <property type="entry name" value="Integrase_H2C2"/>
    <property type="match status" value="1"/>
</dbReference>
<dbReference type="CDD" id="cd01647">
    <property type="entry name" value="RT_LTR"/>
    <property type="match status" value="1"/>
</dbReference>
<organism evidence="7 8">
    <name type="scientific">Phytophthora ramorum</name>
    <name type="common">Sudden oak death agent</name>
    <dbReference type="NCBI Taxonomy" id="164328"/>
    <lineage>
        <taxon>Eukaryota</taxon>
        <taxon>Sar</taxon>
        <taxon>Stramenopiles</taxon>
        <taxon>Oomycota</taxon>
        <taxon>Peronosporomycetes</taxon>
        <taxon>Peronosporales</taxon>
        <taxon>Peronosporaceae</taxon>
        <taxon>Phytophthora</taxon>
    </lineage>
</organism>
<dbReference type="EnsemblProtists" id="Phyra74389">
    <property type="protein sequence ID" value="Phyra74389"/>
    <property type="gene ID" value="Phyra74389"/>
</dbReference>
<dbReference type="PROSITE" id="PS50994">
    <property type="entry name" value="INTEGRASE"/>
    <property type="match status" value="1"/>
</dbReference>
<dbReference type="Gene3D" id="3.30.420.10">
    <property type="entry name" value="Ribonuclease H-like superfamily/Ribonuclease H"/>
    <property type="match status" value="1"/>
</dbReference>
<reference evidence="7" key="2">
    <citation type="submission" date="2015-06" db="UniProtKB">
        <authorList>
            <consortium name="EnsemblProtists"/>
        </authorList>
    </citation>
    <scope>IDENTIFICATION</scope>
    <source>
        <strain evidence="7">Pr102</strain>
    </source>
</reference>
<dbReference type="InterPro" id="IPR041588">
    <property type="entry name" value="Integrase_H2C2"/>
</dbReference>
<feature type="region of interest" description="Disordered" evidence="5">
    <location>
        <begin position="880"/>
        <end position="919"/>
    </location>
</feature>
<dbReference type="EMBL" id="DS566004">
    <property type="status" value="NOT_ANNOTATED_CDS"/>
    <property type="molecule type" value="Genomic_DNA"/>
</dbReference>
<dbReference type="Gene3D" id="2.40.70.10">
    <property type="entry name" value="Acid Proteases"/>
    <property type="match status" value="1"/>
</dbReference>